<organism evidence="8 9">
    <name type="scientific">Trichodelitschia bisporula</name>
    <dbReference type="NCBI Taxonomy" id="703511"/>
    <lineage>
        <taxon>Eukaryota</taxon>
        <taxon>Fungi</taxon>
        <taxon>Dikarya</taxon>
        <taxon>Ascomycota</taxon>
        <taxon>Pezizomycotina</taxon>
        <taxon>Dothideomycetes</taxon>
        <taxon>Dothideomycetes incertae sedis</taxon>
        <taxon>Phaeotrichales</taxon>
        <taxon>Phaeotrichaceae</taxon>
        <taxon>Trichodelitschia</taxon>
    </lineage>
</organism>
<comment type="subcellular location">
    <subcellularLocation>
        <location evidence="1">Nucleus</location>
    </subcellularLocation>
</comment>
<reference evidence="8" key="1">
    <citation type="journal article" date="2020" name="Stud. Mycol.">
        <title>101 Dothideomycetes genomes: a test case for predicting lifestyles and emergence of pathogens.</title>
        <authorList>
            <person name="Haridas S."/>
            <person name="Albert R."/>
            <person name="Binder M."/>
            <person name="Bloem J."/>
            <person name="Labutti K."/>
            <person name="Salamov A."/>
            <person name="Andreopoulos B."/>
            <person name="Baker S."/>
            <person name="Barry K."/>
            <person name="Bills G."/>
            <person name="Bluhm B."/>
            <person name="Cannon C."/>
            <person name="Castanera R."/>
            <person name="Culley D."/>
            <person name="Daum C."/>
            <person name="Ezra D."/>
            <person name="Gonzalez J."/>
            <person name="Henrissat B."/>
            <person name="Kuo A."/>
            <person name="Liang C."/>
            <person name="Lipzen A."/>
            <person name="Lutzoni F."/>
            <person name="Magnuson J."/>
            <person name="Mondo S."/>
            <person name="Nolan M."/>
            <person name="Ohm R."/>
            <person name="Pangilinan J."/>
            <person name="Park H.-J."/>
            <person name="Ramirez L."/>
            <person name="Alfaro M."/>
            <person name="Sun H."/>
            <person name="Tritt A."/>
            <person name="Yoshinaga Y."/>
            <person name="Zwiers L.-H."/>
            <person name="Turgeon B."/>
            <person name="Goodwin S."/>
            <person name="Spatafora J."/>
            <person name="Crous P."/>
            <person name="Grigoriev I."/>
        </authorList>
    </citation>
    <scope>NUCLEOTIDE SEQUENCE</scope>
    <source>
        <strain evidence="8">CBS 262.69</strain>
    </source>
</reference>
<evidence type="ECO:0000313" key="9">
    <source>
        <dbReference type="Proteomes" id="UP000799640"/>
    </source>
</evidence>
<dbReference type="GO" id="GO:0019948">
    <property type="term" value="F:SUMO activating enzyme activity"/>
    <property type="evidence" value="ECO:0007669"/>
    <property type="project" value="TreeGrafter"/>
</dbReference>
<proteinExistence type="inferred from homology"/>
<dbReference type="PANTHER" id="PTHR10953">
    <property type="entry name" value="UBIQUITIN-ACTIVATING ENZYME E1"/>
    <property type="match status" value="1"/>
</dbReference>
<dbReference type="GO" id="GO:0016925">
    <property type="term" value="P:protein sumoylation"/>
    <property type="evidence" value="ECO:0007669"/>
    <property type="project" value="TreeGrafter"/>
</dbReference>
<dbReference type="InterPro" id="IPR035985">
    <property type="entry name" value="Ubiquitin-activating_enz"/>
</dbReference>
<dbReference type="Proteomes" id="UP000799640">
    <property type="component" value="Unassembled WGS sequence"/>
</dbReference>
<comment type="similarity">
    <text evidence="3">Belongs to the ubiquitin-activating E1 family.</text>
</comment>
<sequence>MTNNNGAATPTTDGGPVQEHISADEIALYDRQIRLWGVQAQENIRKANILLISFKALANEVAKNLVLAGIGSLTVADHEVVTAEDLAAQFCVSGDDVGKNRAEAAVPYLQELNPRVKISVSTVPISDQLDKDPTGAFLAPYDVVIATSLPYLVLKALNTATRKQNKPFYAAAVHGYMGFIFADLISHTFVIERKKGNVPTVLAPETPTRDIVAATTKRENGQVKEFVTKRERYVPLDVAVTAPLPAFVKASSRRVRQVPSLLPMLRALFAFEVECGRVPARRIFDDSEHEDVVNYRRLVNREIAVLGLNLDAVHNGVDAGMLLDCLDAELAPVTAILGGQLAQDIINVLSKREQPIQNLLLFDGDTYSAPIYPMHPEQPALKPTESVVLDLDD</sequence>
<dbReference type="GO" id="GO:0031510">
    <property type="term" value="C:SUMO activating enzyme complex"/>
    <property type="evidence" value="ECO:0007669"/>
    <property type="project" value="TreeGrafter"/>
</dbReference>
<dbReference type="InterPro" id="IPR000011">
    <property type="entry name" value="UBQ/SUMO-activ_enz_E1-like"/>
</dbReference>
<protein>
    <recommendedName>
        <fullName evidence="6">Ubiquitin-like 1-activating enzyme E1A</fullName>
    </recommendedName>
</protein>
<accession>A0A6G1I8T8</accession>
<dbReference type="PRINTS" id="PR01849">
    <property type="entry name" value="UBIQUITINACT"/>
</dbReference>
<evidence type="ECO:0000256" key="1">
    <source>
        <dbReference type="ARBA" id="ARBA00004123"/>
    </source>
</evidence>
<dbReference type="OrthoDB" id="1708823at2759"/>
<gene>
    <name evidence="8" type="ORF">EJ06DRAFT_541107</name>
</gene>
<keyword evidence="5" id="KW-0539">Nucleus</keyword>
<dbReference type="InterPro" id="IPR045886">
    <property type="entry name" value="ThiF/MoeB/HesA"/>
</dbReference>
<evidence type="ECO:0000259" key="7">
    <source>
        <dbReference type="Pfam" id="PF00899"/>
    </source>
</evidence>
<dbReference type="Pfam" id="PF00899">
    <property type="entry name" value="ThiF"/>
    <property type="match status" value="1"/>
</dbReference>
<evidence type="ECO:0000256" key="6">
    <source>
        <dbReference type="ARBA" id="ARBA00044354"/>
    </source>
</evidence>
<evidence type="ECO:0000313" key="8">
    <source>
        <dbReference type="EMBL" id="KAF2404611.1"/>
    </source>
</evidence>
<dbReference type="EMBL" id="ML996688">
    <property type="protein sequence ID" value="KAF2404611.1"/>
    <property type="molecule type" value="Genomic_DNA"/>
</dbReference>
<evidence type="ECO:0000256" key="4">
    <source>
        <dbReference type="ARBA" id="ARBA00022786"/>
    </source>
</evidence>
<dbReference type="PANTHER" id="PTHR10953:SF162">
    <property type="entry name" value="SUMO-ACTIVATING ENZYME SUBUNIT 1"/>
    <property type="match status" value="1"/>
</dbReference>
<dbReference type="GO" id="GO:0005737">
    <property type="term" value="C:cytoplasm"/>
    <property type="evidence" value="ECO:0007669"/>
    <property type="project" value="TreeGrafter"/>
</dbReference>
<dbReference type="AlphaFoldDB" id="A0A6G1I8T8"/>
<dbReference type="InterPro" id="IPR000594">
    <property type="entry name" value="ThiF_NAD_FAD-bd"/>
</dbReference>
<feature type="domain" description="THIF-type NAD/FAD binding fold" evidence="7">
    <location>
        <begin position="29"/>
        <end position="369"/>
    </location>
</feature>
<comment type="pathway">
    <text evidence="2">Protein modification; protein sumoylation.</text>
</comment>
<evidence type="ECO:0000256" key="5">
    <source>
        <dbReference type="ARBA" id="ARBA00023242"/>
    </source>
</evidence>
<keyword evidence="4" id="KW-0833">Ubl conjugation pathway</keyword>
<keyword evidence="9" id="KW-1185">Reference proteome</keyword>
<name>A0A6G1I8T8_9PEZI</name>
<evidence type="ECO:0000256" key="3">
    <source>
        <dbReference type="ARBA" id="ARBA00005673"/>
    </source>
</evidence>
<evidence type="ECO:0000256" key="2">
    <source>
        <dbReference type="ARBA" id="ARBA00004718"/>
    </source>
</evidence>
<dbReference type="Gene3D" id="3.40.50.720">
    <property type="entry name" value="NAD(P)-binding Rossmann-like Domain"/>
    <property type="match status" value="1"/>
</dbReference>
<dbReference type="SUPFAM" id="SSF69572">
    <property type="entry name" value="Activating enzymes of the ubiquitin-like proteins"/>
    <property type="match status" value="1"/>
</dbReference>